<keyword evidence="2" id="KW-0812">Transmembrane</keyword>
<dbReference type="GO" id="GO:0005886">
    <property type="term" value="C:plasma membrane"/>
    <property type="evidence" value="ECO:0007669"/>
    <property type="project" value="UniProtKB-SubCell"/>
</dbReference>
<reference evidence="3 4" key="1">
    <citation type="submission" date="2016-11" db="EMBL/GenBank/DDBJ databases">
        <title>Whole Genome Sequencing of Mucilaginibacter polytrichastri RG4-7(T) isolated from the moss sample.</title>
        <authorList>
            <person name="Li Y."/>
        </authorList>
    </citation>
    <scope>NUCLEOTIDE SEQUENCE [LARGE SCALE GENOMIC DNA]</scope>
    <source>
        <strain evidence="3 4">RG4-7</strain>
    </source>
</reference>
<dbReference type="PANTHER" id="PTHR30203:SF33">
    <property type="entry name" value="BLR4455 PROTEIN"/>
    <property type="match status" value="1"/>
</dbReference>
<evidence type="ECO:0000256" key="2">
    <source>
        <dbReference type="RuleBase" id="RU362097"/>
    </source>
</evidence>
<keyword evidence="2" id="KW-0472">Membrane</keyword>
<dbReference type="RefSeq" id="WP_074488434.1">
    <property type="nucleotide sequence ID" value="NZ_FPAM01000001.1"/>
</dbReference>
<comment type="caution">
    <text evidence="3">The sequence shown here is derived from an EMBL/GenBank/DDBJ whole genome shotgun (WGS) entry which is preliminary data.</text>
</comment>
<organism evidence="3 4">
    <name type="scientific">Mucilaginibacter polytrichastri</name>
    <dbReference type="NCBI Taxonomy" id="1302689"/>
    <lineage>
        <taxon>Bacteria</taxon>
        <taxon>Pseudomonadati</taxon>
        <taxon>Bacteroidota</taxon>
        <taxon>Sphingobacteriia</taxon>
        <taxon>Sphingobacteriales</taxon>
        <taxon>Sphingobacteriaceae</taxon>
        <taxon>Mucilaginibacter</taxon>
    </lineage>
</organism>
<dbReference type="GO" id="GO:0015562">
    <property type="term" value="F:efflux transmembrane transporter activity"/>
    <property type="evidence" value="ECO:0007669"/>
    <property type="project" value="InterPro"/>
</dbReference>
<keyword evidence="4" id="KW-1185">Reference proteome</keyword>
<dbReference type="OrthoDB" id="9770517at2"/>
<dbReference type="Pfam" id="PF02321">
    <property type="entry name" value="OEP"/>
    <property type="match status" value="2"/>
</dbReference>
<proteinExistence type="inferred from homology"/>
<sequence>MKTYINRFSILLAIVVLSACKVSKDIQKPVADVPVKFRTDSLKDTSSIADIQWKSFFTDVTLQKLIDSAMVRNFDMQIALKNMEAAQLQFRQVKWEYVPSVDLNVTANSNRPSDNSVTGLSLTQYNIGSKHIEDYSANLAVSWEADIWGKIRNQQKSALAAYLQTSEARKVIQTDLVAGISQGYYNLLMLDEQLKIAKSNLRLNDSTLRIVKLQFDAGQVTSLAVDQTLAQKQAAEQLIPQFEQNVTIQENALSILTGHLPDAIARDNTLGQINIPDELSAGVPSEAVSRRPDVKQRELALVIANSNVGINKAEMYPALRITATGGVNSFKATNWFNIPASLFGIVSGSVLQPLFDHKELKTKYDIAKVQRERTVLEFRQSVLTAVGEVSDALVKVQKLKQQQVIAANRVATLKHATTNSNLLFKNGMATYLEVITAQSNVLQSELDLASIKNAQLSAVSELYRALGGGWKQ</sequence>
<dbReference type="Gene3D" id="1.20.1600.10">
    <property type="entry name" value="Outer membrane efflux proteins (OEP)"/>
    <property type="match status" value="1"/>
</dbReference>
<dbReference type="Gene3D" id="2.20.200.10">
    <property type="entry name" value="Outer membrane efflux proteins (OEP)"/>
    <property type="match status" value="1"/>
</dbReference>
<dbReference type="SUPFAM" id="SSF56954">
    <property type="entry name" value="Outer membrane efflux proteins (OEP)"/>
    <property type="match status" value="1"/>
</dbReference>
<dbReference type="PANTHER" id="PTHR30203">
    <property type="entry name" value="OUTER MEMBRANE CATION EFFLUX PROTEIN"/>
    <property type="match status" value="1"/>
</dbReference>
<dbReference type="EMBL" id="MPPL01000001">
    <property type="protein sequence ID" value="OKS85630.1"/>
    <property type="molecule type" value="Genomic_DNA"/>
</dbReference>
<keyword evidence="2" id="KW-0564">Palmitate</keyword>
<comment type="subcellular location">
    <subcellularLocation>
        <location evidence="2">Cell membrane</location>
        <topology evidence="2">Lipid-anchor</topology>
    </subcellularLocation>
</comment>
<keyword evidence="2" id="KW-0449">Lipoprotein</keyword>
<keyword evidence="2" id="KW-1134">Transmembrane beta strand</keyword>
<evidence type="ECO:0000256" key="1">
    <source>
        <dbReference type="ARBA" id="ARBA00007613"/>
    </source>
</evidence>
<gene>
    <name evidence="3" type="ORF">RG47T_1076</name>
</gene>
<comment type="similarity">
    <text evidence="1 2">Belongs to the outer membrane factor (OMF) (TC 1.B.17) family.</text>
</comment>
<accession>A0A1Q5ZV38</accession>
<dbReference type="AlphaFoldDB" id="A0A1Q5ZV38"/>
<dbReference type="NCBIfam" id="TIGR01845">
    <property type="entry name" value="outer_NodT"/>
    <property type="match status" value="1"/>
</dbReference>
<dbReference type="InterPro" id="IPR003423">
    <property type="entry name" value="OMP_efflux"/>
</dbReference>
<protein>
    <recommendedName>
        <fullName evidence="5">Outer membrane protein oprM</fullName>
    </recommendedName>
</protein>
<dbReference type="STRING" id="1302689.RG47T_1076"/>
<dbReference type="InterPro" id="IPR010131">
    <property type="entry name" value="MdtP/NodT-like"/>
</dbReference>
<evidence type="ECO:0000313" key="4">
    <source>
        <dbReference type="Proteomes" id="UP000186720"/>
    </source>
</evidence>
<dbReference type="Proteomes" id="UP000186720">
    <property type="component" value="Unassembled WGS sequence"/>
</dbReference>
<dbReference type="PROSITE" id="PS51257">
    <property type="entry name" value="PROKAR_LIPOPROTEIN"/>
    <property type="match status" value="1"/>
</dbReference>
<evidence type="ECO:0008006" key="5">
    <source>
        <dbReference type="Google" id="ProtNLM"/>
    </source>
</evidence>
<evidence type="ECO:0000313" key="3">
    <source>
        <dbReference type="EMBL" id="OKS85630.1"/>
    </source>
</evidence>
<name>A0A1Q5ZV38_9SPHI</name>